<organism evidence="1 2">
    <name type="scientific">Pseudodesulfovibrio alkaliphilus</name>
    <dbReference type="NCBI Taxonomy" id="2661613"/>
    <lineage>
        <taxon>Bacteria</taxon>
        <taxon>Pseudomonadati</taxon>
        <taxon>Thermodesulfobacteriota</taxon>
        <taxon>Desulfovibrionia</taxon>
        <taxon>Desulfovibrionales</taxon>
        <taxon>Desulfovibrionaceae</taxon>
    </lineage>
</organism>
<proteinExistence type="predicted"/>
<dbReference type="Proteomes" id="UP000461162">
    <property type="component" value="Unassembled WGS sequence"/>
</dbReference>
<dbReference type="AlphaFoldDB" id="A0A7K1KNA6"/>
<sequence length="51" mass="5605">MIRKTTPFDWKYLLRPENGENEPSGRLAGVCKAAIWLGISILLGVGMGQLC</sequence>
<evidence type="ECO:0000313" key="2">
    <source>
        <dbReference type="Proteomes" id="UP000461162"/>
    </source>
</evidence>
<dbReference type="EMBL" id="WODC01000004">
    <property type="protein sequence ID" value="MUM77568.1"/>
    <property type="molecule type" value="Genomic_DNA"/>
</dbReference>
<protein>
    <submittedName>
        <fullName evidence="1">Uncharacterized protein</fullName>
    </submittedName>
</protein>
<reference evidence="1 2" key="1">
    <citation type="submission" date="2019-11" db="EMBL/GenBank/DDBJ databases">
        <title>Pseudodesulfovibrio alkaliphilus, sp. nov., an alkaliphilic sulfate-reducing bacteria from mud volcano of Taman peninsula, Russia.</title>
        <authorList>
            <person name="Frolova A."/>
            <person name="Merkel A.Y."/>
            <person name="Slobodkin A.I."/>
        </authorList>
    </citation>
    <scope>NUCLEOTIDE SEQUENCE [LARGE SCALE GENOMIC DNA]</scope>
    <source>
        <strain evidence="1 2">F-1</strain>
    </source>
</reference>
<accession>A0A7K1KNA6</accession>
<evidence type="ECO:0000313" key="1">
    <source>
        <dbReference type="EMBL" id="MUM77568.1"/>
    </source>
</evidence>
<comment type="caution">
    <text evidence="1">The sequence shown here is derived from an EMBL/GenBank/DDBJ whole genome shotgun (WGS) entry which is preliminary data.</text>
</comment>
<keyword evidence="2" id="KW-1185">Reference proteome</keyword>
<name>A0A7K1KNA6_9BACT</name>
<gene>
    <name evidence="1" type="ORF">GKC30_07985</name>
</gene>
<dbReference type="RefSeq" id="WP_155933832.1">
    <property type="nucleotide sequence ID" value="NZ_WODC01000004.1"/>
</dbReference>